<dbReference type="OrthoDB" id="4316343at2"/>
<dbReference type="InterPro" id="IPR001296">
    <property type="entry name" value="Glyco_trans_1"/>
</dbReference>
<comment type="caution">
    <text evidence="5">The sequence shown here is derived from an EMBL/GenBank/DDBJ whole genome shotgun (WGS) entry which is preliminary data.</text>
</comment>
<dbReference type="AlphaFoldDB" id="A0A3S0XNA8"/>
<dbReference type="PANTHER" id="PTHR12526:SF510">
    <property type="entry name" value="D-INOSITOL 3-PHOSPHATE GLYCOSYLTRANSFERASE"/>
    <property type="match status" value="1"/>
</dbReference>
<dbReference type="InterPro" id="IPR028098">
    <property type="entry name" value="Glyco_trans_4-like_N"/>
</dbReference>
<evidence type="ECO:0000313" key="6">
    <source>
        <dbReference type="Proteomes" id="UP000274909"/>
    </source>
</evidence>
<feature type="domain" description="Glycosyltransferase subfamily 4-like N-terminal" evidence="4">
    <location>
        <begin position="8"/>
        <end position="171"/>
    </location>
</feature>
<reference evidence="5 6" key="1">
    <citation type="submission" date="2018-12" db="EMBL/GenBank/DDBJ databases">
        <authorList>
            <person name="Li F."/>
        </authorList>
    </citation>
    <scope>NUCLEOTIDE SEQUENCE [LARGE SCALE GENOMIC DNA]</scope>
    <source>
        <strain evidence="5 6">EGI 6500705</strain>
    </source>
</reference>
<evidence type="ECO:0000259" key="3">
    <source>
        <dbReference type="Pfam" id="PF00534"/>
    </source>
</evidence>
<dbReference type="SUPFAM" id="SSF53756">
    <property type="entry name" value="UDP-Glycosyltransferase/glycogen phosphorylase"/>
    <property type="match status" value="1"/>
</dbReference>
<dbReference type="RefSeq" id="WP_127048538.1">
    <property type="nucleotide sequence ID" value="NZ_RZGZ01000002.1"/>
</dbReference>
<dbReference type="Gene3D" id="3.40.50.2000">
    <property type="entry name" value="Glycogen Phosphorylase B"/>
    <property type="match status" value="2"/>
</dbReference>
<keyword evidence="1" id="KW-0328">Glycosyltransferase</keyword>
<accession>A0A3S0XNA8</accession>
<dbReference type="Proteomes" id="UP000274909">
    <property type="component" value="Unassembled WGS sequence"/>
</dbReference>
<dbReference type="GO" id="GO:0016757">
    <property type="term" value="F:glycosyltransferase activity"/>
    <property type="evidence" value="ECO:0007669"/>
    <property type="project" value="UniProtKB-KW"/>
</dbReference>
<sequence length="368" mass="39685">MTPTGGFGGPITVAVNQSHALRERGHEIHIAGAASGYTQGPPSDVSGIPAHLFTAHNLVPGSGFAGLVSAGLYRWFRRNHSSFDAIHFHLSRSLTTLPLARIAQRSGTRYVTQTHGMIDATRKLLAVPLDAVYTRPALRGAGSRFFLTPRERLDLQDVIGPAALLDYLPNGVPISLVAENEGKPEAGIEVLYLARLHKRKRPATFVEVAQRLSKVFSTARFSLVGPDEGEGATVDDLIRRGKRSIDDDQIAWEGALSPDRTLDRMSHASIYVLPSVDEPFPMSVLEAMSLGIPVIVTDSCGLAGAIQRAGAGIVVDSTTYALEEAIRRLLSDGEMRRAMGQAARHMVTQDFSMGAVVGRLEASYRGEL</sequence>
<dbReference type="Pfam" id="PF00534">
    <property type="entry name" value="Glycos_transf_1"/>
    <property type="match status" value="1"/>
</dbReference>
<protein>
    <submittedName>
        <fullName evidence="5">Glycosyltransferase</fullName>
    </submittedName>
</protein>
<evidence type="ECO:0000256" key="1">
    <source>
        <dbReference type="ARBA" id="ARBA00022676"/>
    </source>
</evidence>
<feature type="domain" description="Glycosyl transferase family 1" evidence="3">
    <location>
        <begin position="180"/>
        <end position="345"/>
    </location>
</feature>
<name>A0A3S0XNA8_9MICO</name>
<organism evidence="5 6">
    <name type="scientific">Labedella endophytica</name>
    <dbReference type="NCBI Taxonomy" id="1523160"/>
    <lineage>
        <taxon>Bacteria</taxon>
        <taxon>Bacillati</taxon>
        <taxon>Actinomycetota</taxon>
        <taxon>Actinomycetes</taxon>
        <taxon>Micrococcales</taxon>
        <taxon>Microbacteriaceae</taxon>
        <taxon>Labedella</taxon>
    </lineage>
</organism>
<dbReference type="PANTHER" id="PTHR12526">
    <property type="entry name" value="GLYCOSYLTRANSFERASE"/>
    <property type="match status" value="1"/>
</dbReference>
<dbReference type="EMBL" id="RZGZ01000002">
    <property type="protein sequence ID" value="RUR01230.1"/>
    <property type="molecule type" value="Genomic_DNA"/>
</dbReference>
<evidence type="ECO:0000313" key="5">
    <source>
        <dbReference type="EMBL" id="RUR01230.1"/>
    </source>
</evidence>
<keyword evidence="6" id="KW-1185">Reference proteome</keyword>
<proteinExistence type="predicted"/>
<dbReference type="Pfam" id="PF13579">
    <property type="entry name" value="Glyco_trans_4_4"/>
    <property type="match status" value="1"/>
</dbReference>
<evidence type="ECO:0000256" key="2">
    <source>
        <dbReference type="ARBA" id="ARBA00022679"/>
    </source>
</evidence>
<evidence type="ECO:0000259" key="4">
    <source>
        <dbReference type="Pfam" id="PF13579"/>
    </source>
</evidence>
<keyword evidence="2 5" id="KW-0808">Transferase</keyword>
<gene>
    <name evidence="5" type="ORF">ELQ94_06865</name>
</gene>